<reference evidence="6 7" key="1">
    <citation type="submission" date="2015-07" db="EMBL/GenBank/DDBJ databases">
        <authorList>
            <person name="Kim K.M."/>
        </authorList>
    </citation>
    <scope>NUCLEOTIDE SEQUENCE [LARGE SCALE GENOMIC DNA]</scope>
    <source>
        <strain evidence="6 7">KCTC 12363</strain>
    </source>
</reference>
<dbReference type="SUPFAM" id="SSF51161">
    <property type="entry name" value="Trimeric LpxA-like enzymes"/>
    <property type="match status" value="1"/>
</dbReference>
<comment type="similarity">
    <text evidence="1">Belongs to the transferase hexapeptide repeat family.</text>
</comment>
<keyword evidence="3" id="KW-0677">Repeat</keyword>
<evidence type="ECO:0000256" key="1">
    <source>
        <dbReference type="ARBA" id="ARBA00007274"/>
    </source>
</evidence>
<dbReference type="InterPro" id="IPR001451">
    <property type="entry name" value="Hexapep"/>
</dbReference>
<accession>A0A0H4PEY5</accession>
<organism evidence="6 7">
    <name type="scientific">Cyclobacterium amurskyense</name>
    <dbReference type="NCBI Taxonomy" id="320787"/>
    <lineage>
        <taxon>Bacteria</taxon>
        <taxon>Pseudomonadati</taxon>
        <taxon>Bacteroidota</taxon>
        <taxon>Cytophagia</taxon>
        <taxon>Cytophagales</taxon>
        <taxon>Cyclobacteriaceae</taxon>
        <taxon>Cyclobacterium</taxon>
    </lineage>
</organism>
<dbReference type="OrthoDB" id="9812571at2"/>
<evidence type="ECO:0000256" key="2">
    <source>
        <dbReference type="ARBA" id="ARBA00022679"/>
    </source>
</evidence>
<evidence type="ECO:0000313" key="6">
    <source>
        <dbReference type="EMBL" id="AKP52824.1"/>
    </source>
</evidence>
<dbReference type="PANTHER" id="PTHR23416">
    <property type="entry name" value="SIALIC ACID SYNTHASE-RELATED"/>
    <property type="match status" value="1"/>
</dbReference>
<evidence type="ECO:0000259" key="5">
    <source>
        <dbReference type="SMART" id="SM01266"/>
    </source>
</evidence>
<dbReference type="InterPro" id="IPR018357">
    <property type="entry name" value="Hexapep_transf_CS"/>
</dbReference>
<dbReference type="PATRIC" id="fig|320787.5.peg.3757"/>
<dbReference type="GO" id="GO:0005829">
    <property type="term" value="C:cytosol"/>
    <property type="evidence" value="ECO:0007669"/>
    <property type="project" value="TreeGrafter"/>
</dbReference>
<dbReference type="InterPro" id="IPR024688">
    <property type="entry name" value="Mac_dom"/>
</dbReference>
<dbReference type="EMBL" id="CP012040">
    <property type="protein sequence ID" value="AKP52824.1"/>
    <property type="molecule type" value="Genomic_DNA"/>
</dbReference>
<dbReference type="FunFam" id="2.160.10.10:FF:000008">
    <property type="entry name" value="Maltose O-acetyltransferase"/>
    <property type="match status" value="1"/>
</dbReference>
<dbReference type="Gene3D" id="2.160.10.10">
    <property type="entry name" value="Hexapeptide repeat proteins"/>
    <property type="match status" value="1"/>
</dbReference>
<dbReference type="PROSITE" id="PS00101">
    <property type="entry name" value="HEXAPEP_TRANSFERASES"/>
    <property type="match status" value="1"/>
</dbReference>
<dbReference type="Pfam" id="PF00132">
    <property type="entry name" value="Hexapep"/>
    <property type="match status" value="1"/>
</dbReference>
<evidence type="ECO:0000256" key="3">
    <source>
        <dbReference type="ARBA" id="ARBA00022737"/>
    </source>
</evidence>
<dbReference type="STRING" id="320787.CA2015_3435"/>
<dbReference type="Proteomes" id="UP000036520">
    <property type="component" value="Chromosome"/>
</dbReference>
<keyword evidence="2 6" id="KW-0808">Transferase</keyword>
<keyword evidence="7" id="KW-1185">Reference proteome</keyword>
<dbReference type="PANTHER" id="PTHR23416:SF23">
    <property type="entry name" value="ACETYLTRANSFERASE C18B11.09C-RELATED"/>
    <property type="match status" value="1"/>
</dbReference>
<name>A0A0H4PEY5_9BACT</name>
<dbReference type="AlphaFoldDB" id="A0A0H4PEY5"/>
<dbReference type="SMART" id="SM01266">
    <property type="entry name" value="Mac"/>
    <property type="match status" value="1"/>
</dbReference>
<protein>
    <submittedName>
        <fullName evidence="6">Maltose O-acetyltransferase</fullName>
    </submittedName>
</protein>
<dbReference type="KEGG" id="camu:CA2015_3435"/>
<evidence type="ECO:0000313" key="7">
    <source>
        <dbReference type="Proteomes" id="UP000036520"/>
    </source>
</evidence>
<gene>
    <name evidence="6" type="ORF">CA2015_3435</name>
</gene>
<dbReference type="RefSeq" id="WP_048643002.1">
    <property type="nucleotide sequence ID" value="NZ_CP012040.1"/>
</dbReference>
<keyword evidence="4" id="KW-0012">Acyltransferase</keyword>
<proteinExistence type="inferred from homology"/>
<dbReference type="InterPro" id="IPR051159">
    <property type="entry name" value="Hexapeptide_acetyltransf"/>
</dbReference>
<sequence>MKSEKEKMLDGELYLASDETLSKDRFHTRQLLNDLNQNLPGDSTHKVNIAKKLFKHVGKDFGLEPPFYCDYGYNISVGDQVFFNFNCVLLDINSITIGNRSMFGPGVNIYAATHPIDAKTRGSQLEFGKPVTIGDDVWVGGGAIICPGVNIGDRSIIAAGAVVTKDVPADVIVGGNPAKIIKYIDQEKKMV</sequence>
<dbReference type="InterPro" id="IPR011004">
    <property type="entry name" value="Trimer_LpxA-like_sf"/>
</dbReference>
<dbReference type="GO" id="GO:0016413">
    <property type="term" value="F:O-acetyltransferase activity"/>
    <property type="evidence" value="ECO:0007669"/>
    <property type="project" value="UniProtKB-ARBA"/>
</dbReference>
<dbReference type="Pfam" id="PF12464">
    <property type="entry name" value="Mac"/>
    <property type="match status" value="1"/>
</dbReference>
<dbReference type="CDD" id="cd03357">
    <property type="entry name" value="LbH_MAT_GAT"/>
    <property type="match status" value="1"/>
</dbReference>
<feature type="domain" description="Maltose/galactoside acetyltransferase" evidence="5">
    <location>
        <begin position="5"/>
        <end position="59"/>
    </location>
</feature>
<evidence type="ECO:0000256" key="4">
    <source>
        <dbReference type="ARBA" id="ARBA00023315"/>
    </source>
</evidence>